<dbReference type="Gene3D" id="1.20.1420.30">
    <property type="entry name" value="NCX, central ion-binding region"/>
    <property type="match status" value="1"/>
</dbReference>
<sequence length="347" mass="35613">MPDLTSLPLVWLAALFIAGAATVWFAGARLARYADEVSQRSGIEQAVIGVLLLGAVTSLPEISTTTVATLSGNPAMAVNNLLGGIAFQVVVIALADLFVGKSALTSMVPGTRTILNAGISIVLLVLAAIGVMIGDWELPLGSVGFFPVLIAVVYVLSLSQLNREVAAGGWVPATEARVEQDAIERPAIGNMRLALAIALAAAAIFAGGTVVTLAAEGLAEQNGTDTGIMGLTLLALATSLPELSTAIAAVRLRRAELAIGDILGGNMFDVVLILLVDMLDPGPPVLQQVDRASMTAALIGVLLTALVMIGLVERRDKARLRMGYDSIAVLVVYTAGMAAILGGIVSG</sequence>
<dbReference type="InterPro" id="IPR004837">
    <property type="entry name" value="NaCa_Exmemb"/>
</dbReference>
<keyword evidence="2 5" id="KW-0812">Transmembrane</keyword>
<feature type="transmembrane region" description="Helical" evidence="5">
    <location>
        <begin position="81"/>
        <end position="101"/>
    </location>
</feature>
<dbReference type="KEGG" id="amx:AM2010_1623"/>
<evidence type="ECO:0000256" key="5">
    <source>
        <dbReference type="SAM" id="Phobius"/>
    </source>
</evidence>
<dbReference type="InterPro" id="IPR044880">
    <property type="entry name" value="NCX_ion-bd_dom_sf"/>
</dbReference>
<dbReference type="Pfam" id="PF01699">
    <property type="entry name" value="Na_Ca_ex"/>
    <property type="match status" value="2"/>
</dbReference>
<name>A0A0G3X919_9SPHN</name>
<gene>
    <name evidence="7" type="ORF">AM2010_1623</name>
</gene>
<dbReference type="STRING" id="543877.AM2010_1623"/>
<feature type="transmembrane region" description="Helical" evidence="5">
    <location>
        <begin position="324"/>
        <end position="345"/>
    </location>
</feature>
<feature type="transmembrane region" description="Helical" evidence="5">
    <location>
        <begin position="139"/>
        <end position="156"/>
    </location>
</feature>
<dbReference type="PANTHER" id="PTHR10846:SF8">
    <property type="entry name" value="INNER MEMBRANE PROTEIN YRBG"/>
    <property type="match status" value="1"/>
</dbReference>
<dbReference type="OrthoDB" id="153124at2"/>
<dbReference type="GO" id="GO:0005262">
    <property type="term" value="F:calcium channel activity"/>
    <property type="evidence" value="ECO:0007669"/>
    <property type="project" value="TreeGrafter"/>
</dbReference>
<evidence type="ECO:0000256" key="4">
    <source>
        <dbReference type="ARBA" id="ARBA00023136"/>
    </source>
</evidence>
<organism evidence="7 8">
    <name type="scientific">Pelagerythrobacter marensis</name>
    <dbReference type="NCBI Taxonomy" id="543877"/>
    <lineage>
        <taxon>Bacteria</taxon>
        <taxon>Pseudomonadati</taxon>
        <taxon>Pseudomonadota</taxon>
        <taxon>Alphaproteobacteria</taxon>
        <taxon>Sphingomonadales</taxon>
        <taxon>Erythrobacteraceae</taxon>
        <taxon>Pelagerythrobacter</taxon>
    </lineage>
</organism>
<dbReference type="PATRIC" id="fig|543877.4.peg.1649"/>
<comment type="subcellular location">
    <subcellularLocation>
        <location evidence="1">Membrane</location>
        <topology evidence="1">Multi-pass membrane protein</topology>
    </subcellularLocation>
</comment>
<feature type="domain" description="Sodium/calcium exchanger membrane region" evidence="6">
    <location>
        <begin position="12"/>
        <end position="134"/>
    </location>
</feature>
<reference evidence="7 8" key="1">
    <citation type="submission" date="2015-06" db="EMBL/GenBank/DDBJ databases">
        <authorList>
            <person name="Kim K.M."/>
        </authorList>
    </citation>
    <scope>NUCLEOTIDE SEQUENCE [LARGE SCALE GENOMIC DNA]</scope>
    <source>
        <strain evidence="7 8">KCTC 22370</strain>
    </source>
</reference>
<evidence type="ECO:0000256" key="2">
    <source>
        <dbReference type="ARBA" id="ARBA00022692"/>
    </source>
</evidence>
<dbReference type="InterPro" id="IPR004481">
    <property type="entry name" value="K/Na/Ca-exchanger"/>
</dbReference>
<accession>A0A0G3X919</accession>
<dbReference type="Proteomes" id="UP000037643">
    <property type="component" value="Chromosome"/>
</dbReference>
<keyword evidence="4 5" id="KW-0472">Membrane</keyword>
<dbReference type="PANTHER" id="PTHR10846">
    <property type="entry name" value="SODIUM/POTASSIUM/CALCIUM EXCHANGER"/>
    <property type="match status" value="1"/>
</dbReference>
<dbReference type="EMBL" id="CP011805">
    <property type="protein sequence ID" value="AKM07692.1"/>
    <property type="molecule type" value="Genomic_DNA"/>
</dbReference>
<evidence type="ECO:0000256" key="3">
    <source>
        <dbReference type="ARBA" id="ARBA00022989"/>
    </source>
</evidence>
<evidence type="ECO:0000259" key="6">
    <source>
        <dbReference type="Pfam" id="PF01699"/>
    </source>
</evidence>
<feature type="transmembrane region" description="Helical" evidence="5">
    <location>
        <begin position="257"/>
        <end position="279"/>
    </location>
</feature>
<dbReference type="RefSeq" id="WP_047806659.1">
    <property type="nucleotide sequence ID" value="NZ_CP011805.1"/>
</dbReference>
<feature type="transmembrane region" description="Helical" evidence="5">
    <location>
        <begin position="193"/>
        <end position="215"/>
    </location>
</feature>
<dbReference type="AlphaFoldDB" id="A0A0G3X919"/>
<feature type="transmembrane region" description="Helical" evidence="5">
    <location>
        <begin position="227"/>
        <end position="250"/>
    </location>
</feature>
<dbReference type="GO" id="GO:0008273">
    <property type="term" value="F:calcium, potassium:sodium antiporter activity"/>
    <property type="evidence" value="ECO:0007669"/>
    <property type="project" value="TreeGrafter"/>
</dbReference>
<feature type="transmembrane region" description="Helical" evidence="5">
    <location>
        <begin position="113"/>
        <end position="133"/>
    </location>
</feature>
<evidence type="ECO:0000313" key="8">
    <source>
        <dbReference type="Proteomes" id="UP000037643"/>
    </source>
</evidence>
<dbReference type="GO" id="GO:0005886">
    <property type="term" value="C:plasma membrane"/>
    <property type="evidence" value="ECO:0007669"/>
    <property type="project" value="TreeGrafter"/>
</dbReference>
<feature type="transmembrane region" description="Helical" evidence="5">
    <location>
        <begin position="291"/>
        <end position="312"/>
    </location>
</feature>
<protein>
    <recommendedName>
        <fullName evidence="6">Sodium/calcium exchanger membrane region domain-containing protein</fullName>
    </recommendedName>
</protein>
<evidence type="ECO:0000313" key="7">
    <source>
        <dbReference type="EMBL" id="AKM07692.1"/>
    </source>
</evidence>
<feature type="transmembrane region" description="Helical" evidence="5">
    <location>
        <begin position="46"/>
        <end position="69"/>
    </location>
</feature>
<keyword evidence="3 5" id="KW-1133">Transmembrane helix</keyword>
<keyword evidence="8" id="KW-1185">Reference proteome</keyword>
<dbReference type="GO" id="GO:0006874">
    <property type="term" value="P:intracellular calcium ion homeostasis"/>
    <property type="evidence" value="ECO:0007669"/>
    <property type="project" value="TreeGrafter"/>
</dbReference>
<feature type="transmembrane region" description="Helical" evidence="5">
    <location>
        <begin position="6"/>
        <end position="26"/>
    </location>
</feature>
<evidence type="ECO:0000256" key="1">
    <source>
        <dbReference type="ARBA" id="ARBA00004141"/>
    </source>
</evidence>
<proteinExistence type="predicted"/>
<feature type="domain" description="Sodium/calcium exchanger membrane region" evidence="6">
    <location>
        <begin position="194"/>
        <end position="333"/>
    </location>
</feature>